<name>A0A3G5A8C9_9VIRU</name>
<dbReference type="EMBL" id="MK072288">
    <property type="protein sequence ID" value="AYV81619.1"/>
    <property type="molecule type" value="Genomic_DNA"/>
</dbReference>
<accession>A0A3G5A8C9</accession>
<organism evidence="1">
    <name type="scientific">Harvfovirus sp</name>
    <dbReference type="NCBI Taxonomy" id="2487768"/>
    <lineage>
        <taxon>Viruses</taxon>
        <taxon>Varidnaviria</taxon>
        <taxon>Bamfordvirae</taxon>
        <taxon>Nucleocytoviricota</taxon>
        <taxon>Megaviricetes</taxon>
        <taxon>Imitervirales</taxon>
        <taxon>Mimiviridae</taxon>
        <taxon>Klosneuvirinae</taxon>
    </lineage>
</organism>
<proteinExistence type="predicted"/>
<sequence length="55" mass="6157">MVLTSIVFFISNRLYNYNVVPCDSETVNTTGKWISILTLAMCISLTCAYFVDLAT</sequence>
<reference evidence="1" key="1">
    <citation type="submission" date="2018-10" db="EMBL/GenBank/DDBJ databases">
        <title>Hidden diversity of soil giant viruses.</title>
        <authorList>
            <person name="Schulz F."/>
            <person name="Alteio L."/>
            <person name="Goudeau D."/>
            <person name="Ryan E.M."/>
            <person name="Malmstrom R.R."/>
            <person name="Blanchard J."/>
            <person name="Woyke T."/>
        </authorList>
    </citation>
    <scope>NUCLEOTIDE SEQUENCE</scope>
    <source>
        <strain evidence="1">HAV1</strain>
    </source>
</reference>
<evidence type="ECO:0000313" key="1">
    <source>
        <dbReference type="EMBL" id="AYV81619.1"/>
    </source>
</evidence>
<protein>
    <submittedName>
        <fullName evidence="1">Uncharacterized protein</fullName>
    </submittedName>
</protein>
<gene>
    <name evidence="1" type="ORF">Harvfovirus46_2</name>
</gene>